<reference evidence="3 4" key="1">
    <citation type="submission" date="2018-02" db="EMBL/GenBank/DDBJ databases">
        <authorList>
            <person name="Rodrigo-Torres L."/>
            <person name="Arahal R. D."/>
            <person name="Lucena T."/>
        </authorList>
    </citation>
    <scope>NUCLEOTIDE SEQUENCE [LARGE SCALE GENOMIC DNA]</scope>
    <source>
        <strain evidence="3 4">CECT 9267</strain>
    </source>
</reference>
<keyword evidence="3" id="KW-0328">Glycosyltransferase</keyword>
<evidence type="ECO:0000313" key="3">
    <source>
        <dbReference type="EMBL" id="SPE20373.1"/>
    </source>
</evidence>
<gene>
    <name evidence="3" type="primary">epsD</name>
    <name evidence="3" type="ORF">LAS9267_00755</name>
</gene>
<dbReference type="GO" id="GO:0016757">
    <property type="term" value="F:glycosyltransferase activity"/>
    <property type="evidence" value="ECO:0007669"/>
    <property type="project" value="UniProtKB-KW"/>
</dbReference>
<organism evidence="3 4">
    <name type="scientific">Latilactobacillus sakei</name>
    <name type="common">Lactobacillus sakei</name>
    <dbReference type="NCBI Taxonomy" id="1599"/>
    <lineage>
        <taxon>Bacteria</taxon>
        <taxon>Bacillati</taxon>
        <taxon>Bacillota</taxon>
        <taxon>Bacilli</taxon>
        <taxon>Lactobacillales</taxon>
        <taxon>Lactobacillaceae</taxon>
        <taxon>Latilactobacillus</taxon>
    </lineage>
</organism>
<dbReference type="InterPro" id="IPR001296">
    <property type="entry name" value="Glyco_trans_1"/>
</dbReference>
<name>A0AAE8LV43_LATSK</name>
<feature type="domain" description="Glycosyl transferase family 1" evidence="1">
    <location>
        <begin position="181"/>
        <end position="319"/>
    </location>
</feature>
<dbReference type="EMBL" id="OKRC01000003">
    <property type="protein sequence ID" value="SPE20373.1"/>
    <property type="molecule type" value="Genomic_DNA"/>
</dbReference>
<proteinExistence type="predicted"/>
<sequence length="358" mass="40058">MKVLFVNAGNETGGGRSHIIGLMKAMIALGKDEPSLLVFEDGPVAELARANQLPVEVFEQPKTLTPHFLKQLAAHINSENIDVVHTHGPRSNLFLALIRKRITAKWTLTLHTLPKIDYLNKGFKGKILLPLSLWVLKKADHIYLIAERFRNSLVQQGIDTNKMTTIFNAIEFSPEVPTPVKQPQFTMICVARLTAQKHQQLLLEALANVDFEYQLHLIGDGELEAEFKKLATDYQITDKVHFDGFQSDVAHFYRYTDLSVLSSIHEGFPTVLLESGNYGVPAITTDVGDSKVIVDSPEYGWVVDSLDLQGYVKALNEAYAAYQNNQLVGMGLAFNKHVSQSFSTRQLAILMHDLYAQL</sequence>
<evidence type="ECO:0000313" key="4">
    <source>
        <dbReference type="Proteomes" id="UP000239650"/>
    </source>
</evidence>
<dbReference type="Pfam" id="PF00534">
    <property type="entry name" value="Glycos_transf_1"/>
    <property type="match status" value="1"/>
</dbReference>
<dbReference type="InterPro" id="IPR028098">
    <property type="entry name" value="Glyco_trans_4-like_N"/>
</dbReference>
<evidence type="ECO:0000259" key="1">
    <source>
        <dbReference type="Pfam" id="PF00534"/>
    </source>
</evidence>
<dbReference type="Proteomes" id="UP000239650">
    <property type="component" value="Unassembled WGS sequence"/>
</dbReference>
<dbReference type="SUPFAM" id="SSF53756">
    <property type="entry name" value="UDP-Glycosyltransferase/glycogen phosphorylase"/>
    <property type="match status" value="1"/>
</dbReference>
<evidence type="ECO:0000259" key="2">
    <source>
        <dbReference type="Pfam" id="PF13439"/>
    </source>
</evidence>
<protein>
    <submittedName>
        <fullName evidence="3">Glycosyltransferase EpsD</fullName>
        <ecNumber evidence="3">2.4.-.-</ecNumber>
    </submittedName>
</protein>
<keyword evidence="3" id="KW-0808">Transferase</keyword>
<dbReference type="EC" id="2.4.-.-" evidence="3"/>
<dbReference type="Pfam" id="PF13439">
    <property type="entry name" value="Glyco_transf_4"/>
    <property type="match status" value="1"/>
</dbReference>
<dbReference type="PANTHER" id="PTHR12526">
    <property type="entry name" value="GLYCOSYLTRANSFERASE"/>
    <property type="match status" value="1"/>
</dbReference>
<dbReference type="AlphaFoldDB" id="A0AAE8LV43"/>
<comment type="caution">
    <text evidence="3">The sequence shown here is derived from an EMBL/GenBank/DDBJ whole genome shotgun (WGS) entry which is preliminary data.</text>
</comment>
<dbReference type="Gene3D" id="3.40.50.2000">
    <property type="entry name" value="Glycogen Phosphorylase B"/>
    <property type="match status" value="2"/>
</dbReference>
<dbReference type="PANTHER" id="PTHR12526:SF638">
    <property type="entry name" value="SPORE COAT PROTEIN SA"/>
    <property type="match status" value="1"/>
</dbReference>
<dbReference type="RefSeq" id="WP_085391548.1">
    <property type="nucleotide sequence ID" value="NZ_CP020806.1"/>
</dbReference>
<dbReference type="CDD" id="cd03811">
    <property type="entry name" value="GT4_GT28_WabH-like"/>
    <property type="match status" value="1"/>
</dbReference>
<accession>A0AAE8LV43</accession>
<feature type="domain" description="Glycosyltransferase subfamily 4-like N-terminal" evidence="2">
    <location>
        <begin position="13"/>
        <end position="171"/>
    </location>
</feature>